<reference evidence="2 3" key="1">
    <citation type="submission" date="2020-04" db="EMBL/GenBank/DDBJ databases">
        <title>MicrobeNet Type strains.</title>
        <authorList>
            <person name="Nicholson A.C."/>
        </authorList>
    </citation>
    <scope>NUCLEOTIDE SEQUENCE [LARGE SCALE GENOMIC DNA]</scope>
    <source>
        <strain evidence="2 3">DSM 45078</strain>
    </source>
</reference>
<evidence type="ECO:0000313" key="3">
    <source>
        <dbReference type="Proteomes" id="UP000565715"/>
    </source>
</evidence>
<keyword evidence="1" id="KW-1133">Transmembrane helix</keyword>
<protein>
    <recommendedName>
        <fullName evidence="4">Transmembrane protein</fullName>
    </recommendedName>
</protein>
<proteinExistence type="predicted"/>
<feature type="transmembrane region" description="Helical" evidence="1">
    <location>
        <begin position="150"/>
        <end position="175"/>
    </location>
</feature>
<accession>A0A846XC54</accession>
<keyword evidence="1" id="KW-0472">Membrane</keyword>
<dbReference type="PANTHER" id="PTHR42305:SF1">
    <property type="entry name" value="MEMBRANE PROTEIN RV1733C-RELATED"/>
    <property type="match status" value="1"/>
</dbReference>
<dbReference type="EMBL" id="JAAXOO010000002">
    <property type="protein sequence ID" value="NKY32975.1"/>
    <property type="molecule type" value="Genomic_DNA"/>
</dbReference>
<dbReference type="RefSeq" id="WP_068048555.1">
    <property type="nucleotide sequence ID" value="NZ_JAAXOO010000002.1"/>
</dbReference>
<gene>
    <name evidence="2" type="ORF">HGA13_07795</name>
</gene>
<name>A0A846XC54_9NOCA</name>
<organism evidence="2 3">
    <name type="scientific">Nocardia speluncae</name>
    <dbReference type="NCBI Taxonomy" id="419477"/>
    <lineage>
        <taxon>Bacteria</taxon>
        <taxon>Bacillati</taxon>
        <taxon>Actinomycetota</taxon>
        <taxon>Actinomycetes</taxon>
        <taxon>Mycobacteriales</taxon>
        <taxon>Nocardiaceae</taxon>
        <taxon>Nocardia</taxon>
    </lineage>
</organism>
<evidence type="ECO:0008006" key="4">
    <source>
        <dbReference type="Google" id="ProtNLM"/>
    </source>
</evidence>
<dbReference type="Proteomes" id="UP000565715">
    <property type="component" value="Unassembled WGS sequence"/>
</dbReference>
<sequence>MSEPGPNAHIRWAVFTRSWALRPTNPSVLMRPCDRLEATIRVLAVLAVAALIPISAALGTSVYTTVAAQVEVEQRSRVPVDAVIIGEPSHSGLNAAEAKVSWERRGHRSEADVAVPLTAVPGDRITLWVDEAGRRTGPPRHSSAAATSGVTVAVAVVVMAGFAAWGTIGSASWLLSRRRNSQWDREWRTLTGTTENLP</sequence>
<dbReference type="AlphaFoldDB" id="A0A846XC54"/>
<keyword evidence="3" id="KW-1185">Reference proteome</keyword>
<evidence type="ECO:0000256" key="1">
    <source>
        <dbReference type="SAM" id="Phobius"/>
    </source>
</evidence>
<dbReference type="InterPro" id="IPR039708">
    <property type="entry name" value="MT1774/Rv1733c-like"/>
</dbReference>
<comment type="caution">
    <text evidence="2">The sequence shown here is derived from an EMBL/GenBank/DDBJ whole genome shotgun (WGS) entry which is preliminary data.</text>
</comment>
<keyword evidence="1" id="KW-0812">Transmembrane</keyword>
<feature type="transmembrane region" description="Helical" evidence="1">
    <location>
        <begin position="40"/>
        <end position="63"/>
    </location>
</feature>
<dbReference type="PANTHER" id="PTHR42305">
    <property type="entry name" value="MEMBRANE PROTEIN RV1733C-RELATED"/>
    <property type="match status" value="1"/>
</dbReference>
<evidence type="ECO:0000313" key="2">
    <source>
        <dbReference type="EMBL" id="NKY32975.1"/>
    </source>
</evidence>